<dbReference type="PROSITE" id="PS51257">
    <property type="entry name" value="PROKAR_LIPOPROTEIN"/>
    <property type="match status" value="1"/>
</dbReference>
<protein>
    <submittedName>
        <fullName evidence="1">WG repeat-containing protein</fullName>
    </submittedName>
</protein>
<evidence type="ECO:0000313" key="2">
    <source>
        <dbReference type="Proteomes" id="UP000306229"/>
    </source>
</evidence>
<dbReference type="AlphaFoldDB" id="A0A5B7TYG3"/>
<gene>
    <name evidence="1" type="ORF">FF125_19065</name>
</gene>
<dbReference type="Proteomes" id="UP000306229">
    <property type="component" value="Chromosome"/>
</dbReference>
<dbReference type="KEGG" id="fbe:FF125_19065"/>
<sequence>MKKLFFILPVLLIVVGCSKSQPIDNEELDHFISKLDDKSLEEIKEEMNSNVKQFESFSKFFESTFSNDIEIINKEDEKYEEEFKIDTSGFGKALHQFNDVVFVQTYEDYESQLEFSKNNSDSSKPMNLGEGVSQIFIPNKIYYHDGEVRTDSISNYDVDFTFDESWGKTKPIDSIDITYKVTYVKDYDVVEISVDNPTASYNGGEISLVKAEGNYIYFTMSDTLPAPVRIQGYNKEGKVLDRSGYSNNGVAPGEMESVFTEMLSYLKKLQEKLNDDDFENTAEFQEYLKDNLSNLEFFNDNDGIFHRQYYYHGNVKSLKLYFEKDSENREIIFTARNYKPFKDSDDLIAMETEDATVLLNNKGEQVITLNGFDGLENIGGNFYEDYNHFYYLNRTEKQLDTLLVYDIKALSNGLIGILPEQENEHYTLVTSNNIPIGSNSYWLLQEVGNIVFGITIDDKHFILDENANAMLLPGVTKVYDKQSDDRIMVSNTDRKIGFMNSKGKLVIPFKYDDAKDFEDGLTAVKFNGTYKLIDVNAKVLVDTEEDYINFFGEDDNKKRIYKFDYGKKSYNYKGELIEK</sequence>
<evidence type="ECO:0000313" key="1">
    <source>
        <dbReference type="EMBL" id="QCX40443.1"/>
    </source>
</evidence>
<dbReference type="Pfam" id="PF14903">
    <property type="entry name" value="WG_beta_rep"/>
    <property type="match status" value="1"/>
</dbReference>
<dbReference type="EMBL" id="CP040749">
    <property type="protein sequence ID" value="QCX40443.1"/>
    <property type="molecule type" value="Genomic_DNA"/>
</dbReference>
<dbReference type="OrthoDB" id="679755at2"/>
<organism evidence="1 2">
    <name type="scientific">Aureibaculum algae</name>
    <dbReference type="NCBI Taxonomy" id="2584122"/>
    <lineage>
        <taxon>Bacteria</taxon>
        <taxon>Pseudomonadati</taxon>
        <taxon>Bacteroidota</taxon>
        <taxon>Flavobacteriia</taxon>
        <taxon>Flavobacteriales</taxon>
        <taxon>Flavobacteriaceae</taxon>
        <taxon>Aureibaculum</taxon>
    </lineage>
</organism>
<dbReference type="RefSeq" id="WP_138951465.1">
    <property type="nucleotide sequence ID" value="NZ_CP040749.1"/>
</dbReference>
<name>A0A5B7TYG3_9FLAO</name>
<reference evidence="1 2" key="1">
    <citation type="submission" date="2019-05" db="EMBL/GenBank/DDBJ databases">
        <title>Algicella ahnfeltiae gen. nov., sp. nov., a novel marine bacterium of the family Flavobacteriaceae isolated from a red alga.</title>
        <authorList>
            <person name="Nedashkovskaya O.I."/>
            <person name="Kukhlevskiy A.D."/>
            <person name="Kim S.-G."/>
            <person name="Zhukova N.V."/>
            <person name="Mikhailov V.V."/>
        </authorList>
    </citation>
    <scope>NUCLEOTIDE SEQUENCE [LARGE SCALE GENOMIC DNA]</scope>
    <source>
        <strain evidence="1 2">10Alg115</strain>
    </source>
</reference>
<keyword evidence="2" id="KW-1185">Reference proteome</keyword>
<accession>A0A5B7TYG3</accession>
<proteinExistence type="predicted"/>
<dbReference type="InterPro" id="IPR032774">
    <property type="entry name" value="WG_beta_rep"/>
</dbReference>